<dbReference type="CDD" id="cd04301">
    <property type="entry name" value="NAT_SF"/>
    <property type="match status" value="1"/>
</dbReference>
<reference evidence="4 7" key="2">
    <citation type="submission" date="2023-08" db="EMBL/GenBank/DDBJ databases">
        <title>Bioegradation of LLDPE and BLDPE plastic by marine bacteria from coast plastic debris.</title>
        <authorList>
            <person name="Rong Z."/>
        </authorList>
    </citation>
    <scope>NUCLEOTIDE SEQUENCE [LARGE SCALE GENOMIC DNA]</scope>
    <source>
        <strain evidence="4 7">Z-2</strain>
    </source>
</reference>
<organism evidence="5 6">
    <name type="scientific">Gordonia westfalica</name>
    <dbReference type="NCBI Taxonomy" id="158898"/>
    <lineage>
        <taxon>Bacteria</taxon>
        <taxon>Bacillati</taxon>
        <taxon>Actinomycetota</taxon>
        <taxon>Actinomycetes</taxon>
        <taxon>Mycobacteriales</taxon>
        <taxon>Gordoniaceae</taxon>
        <taxon>Gordonia</taxon>
    </lineage>
</organism>
<evidence type="ECO:0000313" key="5">
    <source>
        <dbReference type="EMBL" id="SDU55522.1"/>
    </source>
</evidence>
<accession>A0A1H2JGK5</accession>
<sequence>MQGAHTDDMGVTVRDAVDTDLAGVADIYRHYVENTVATFDYVVPSPAAWLAKYRTIREADRPFVVATLPMESADQIVGYAYLGTFRGMPAYDRSTEDSIYVRPGFGGRGVGSALMAGMLDRANRDNVRQIVAVIAATGGAGSIALHKRFGFTEVGRLRSIGHKADQWIDCVYMQKDLWDSPLR</sequence>
<dbReference type="Proteomes" id="UP001265083">
    <property type="component" value="Unassembled WGS sequence"/>
</dbReference>
<dbReference type="PANTHER" id="PTHR43072:SF23">
    <property type="entry name" value="UPF0039 PROTEIN C11D3.02C"/>
    <property type="match status" value="1"/>
</dbReference>
<proteinExistence type="predicted"/>
<dbReference type="OrthoDB" id="3173333at2"/>
<dbReference type="RefSeq" id="WP_074850466.1">
    <property type="nucleotide sequence ID" value="NZ_FNLM01000034.1"/>
</dbReference>
<dbReference type="SUPFAM" id="SSF55729">
    <property type="entry name" value="Acyl-CoA N-acyltransferases (Nat)"/>
    <property type="match status" value="1"/>
</dbReference>
<dbReference type="AlphaFoldDB" id="A0A1H2JGK5"/>
<evidence type="ECO:0000313" key="6">
    <source>
        <dbReference type="Proteomes" id="UP000183180"/>
    </source>
</evidence>
<evidence type="ECO:0000259" key="3">
    <source>
        <dbReference type="PROSITE" id="PS51186"/>
    </source>
</evidence>
<gene>
    <name evidence="4" type="ORF">RD149_01865</name>
    <name evidence="5" type="ORF">SAMN04488548_1342106</name>
</gene>
<evidence type="ECO:0000256" key="1">
    <source>
        <dbReference type="ARBA" id="ARBA00022679"/>
    </source>
</evidence>
<evidence type="ECO:0000256" key="2">
    <source>
        <dbReference type="ARBA" id="ARBA00023315"/>
    </source>
</evidence>
<name>A0A1H2JGK5_9ACTN</name>
<dbReference type="InterPro" id="IPR000182">
    <property type="entry name" value="GNAT_dom"/>
</dbReference>
<dbReference type="EMBL" id="FNLM01000034">
    <property type="protein sequence ID" value="SDU55522.1"/>
    <property type="molecule type" value="Genomic_DNA"/>
</dbReference>
<protein>
    <submittedName>
        <fullName evidence="4">N-acetyltransferase family protein</fullName>
    </submittedName>
    <submittedName>
        <fullName evidence="5">Phosphinothricin acetyltransferase</fullName>
    </submittedName>
</protein>
<feature type="domain" description="N-acetyltransferase" evidence="3">
    <location>
        <begin position="11"/>
        <end position="178"/>
    </location>
</feature>
<keyword evidence="7" id="KW-1185">Reference proteome</keyword>
<evidence type="ECO:0000313" key="4">
    <source>
        <dbReference type="EMBL" id="MDS1112506.1"/>
    </source>
</evidence>
<dbReference type="PANTHER" id="PTHR43072">
    <property type="entry name" value="N-ACETYLTRANSFERASE"/>
    <property type="match status" value="1"/>
</dbReference>
<dbReference type="EMBL" id="JAVLUS010000001">
    <property type="protein sequence ID" value="MDS1112506.1"/>
    <property type="molecule type" value="Genomic_DNA"/>
</dbReference>
<dbReference type="STRING" id="158898.SAMN04488548_1342106"/>
<keyword evidence="1 5" id="KW-0808">Transferase</keyword>
<dbReference type="GO" id="GO:0016747">
    <property type="term" value="F:acyltransferase activity, transferring groups other than amino-acyl groups"/>
    <property type="evidence" value="ECO:0007669"/>
    <property type="project" value="InterPro"/>
</dbReference>
<dbReference type="Pfam" id="PF13420">
    <property type="entry name" value="Acetyltransf_4"/>
    <property type="match status" value="1"/>
</dbReference>
<evidence type="ECO:0000313" key="7">
    <source>
        <dbReference type="Proteomes" id="UP001265083"/>
    </source>
</evidence>
<dbReference type="Gene3D" id="3.40.630.30">
    <property type="match status" value="1"/>
</dbReference>
<keyword evidence="2" id="KW-0012">Acyltransferase</keyword>
<reference evidence="5 6" key="1">
    <citation type="submission" date="2016-10" db="EMBL/GenBank/DDBJ databases">
        <authorList>
            <person name="de Groot N.N."/>
        </authorList>
    </citation>
    <scope>NUCLEOTIDE SEQUENCE [LARGE SCALE GENOMIC DNA]</scope>
    <source>
        <strain evidence="5 6">DSM 44215</strain>
    </source>
</reference>
<dbReference type="InterPro" id="IPR016181">
    <property type="entry name" value="Acyl_CoA_acyltransferase"/>
</dbReference>
<dbReference type="PROSITE" id="PS51186">
    <property type="entry name" value="GNAT"/>
    <property type="match status" value="1"/>
</dbReference>
<dbReference type="Proteomes" id="UP000183180">
    <property type="component" value="Unassembled WGS sequence"/>
</dbReference>